<feature type="region of interest" description="Disordered" evidence="1">
    <location>
        <begin position="1"/>
        <end position="40"/>
    </location>
</feature>
<evidence type="ECO:0000256" key="1">
    <source>
        <dbReference type="SAM" id="MobiDB-lite"/>
    </source>
</evidence>
<organism evidence="2 3">
    <name type="scientific">Oidiodendron maius (strain Zn)</name>
    <dbReference type="NCBI Taxonomy" id="913774"/>
    <lineage>
        <taxon>Eukaryota</taxon>
        <taxon>Fungi</taxon>
        <taxon>Dikarya</taxon>
        <taxon>Ascomycota</taxon>
        <taxon>Pezizomycotina</taxon>
        <taxon>Leotiomycetes</taxon>
        <taxon>Leotiomycetes incertae sedis</taxon>
        <taxon>Myxotrichaceae</taxon>
        <taxon>Oidiodendron</taxon>
    </lineage>
</organism>
<protein>
    <submittedName>
        <fullName evidence="2">Uncharacterized protein</fullName>
    </submittedName>
</protein>
<evidence type="ECO:0000313" key="2">
    <source>
        <dbReference type="EMBL" id="KIN07658.1"/>
    </source>
</evidence>
<feature type="compositionally biased region" description="Polar residues" evidence="1">
    <location>
        <begin position="11"/>
        <end position="36"/>
    </location>
</feature>
<dbReference type="InParanoid" id="A0A0C3E027"/>
<accession>A0A0C3E027</accession>
<dbReference type="Proteomes" id="UP000054321">
    <property type="component" value="Unassembled WGS sequence"/>
</dbReference>
<dbReference type="EMBL" id="KN832870">
    <property type="protein sequence ID" value="KIN07658.1"/>
    <property type="molecule type" value="Genomic_DNA"/>
</dbReference>
<gene>
    <name evidence="2" type="ORF">OIDMADRAFT_16254</name>
</gene>
<reference evidence="2 3" key="1">
    <citation type="submission" date="2014-04" db="EMBL/GenBank/DDBJ databases">
        <authorList>
            <consortium name="DOE Joint Genome Institute"/>
            <person name="Kuo A."/>
            <person name="Martino E."/>
            <person name="Perotto S."/>
            <person name="Kohler A."/>
            <person name="Nagy L.G."/>
            <person name="Floudas D."/>
            <person name="Copeland A."/>
            <person name="Barry K.W."/>
            <person name="Cichocki N."/>
            <person name="Veneault-Fourrey C."/>
            <person name="LaButti K."/>
            <person name="Lindquist E.A."/>
            <person name="Lipzen A."/>
            <person name="Lundell T."/>
            <person name="Morin E."/>
            <person name="Murat C."/>
            <person name="Sun H."/>
            <person name="Tunlid A."/>
            <person name="Henrissat B."/>
            <person name="Grigoriev I.V."/>
            <person name="Hibbett D.S."/>
            <person name="Martin F."/>
            <person name="Nordberg H.P."/>
            <person name="Cantor M.N."/>
            <person name="Hua S.X."/>
        </authorList>
    </citation>
    <scope>NUCLEOTIDE SEQUENCE [LARGE SCALE GENOMIC DNA]</scope>
    <source>
        <strain evidence="2 3">Zn</strain>
    </source>
</reference>
<reference evidence="3" key="2">
    <citation type="submission" date="2015-01" db="EMBL/GenBank/DDBJ databases">
        <title>Evolutionary Origins and Diversification of the Mycorrhizal Mutualists.</title>
        <authorList>
            <consortium name="DOE Joint Genome Institute"/>
            <consortium name="Mycorrhizal Genomics Consortium"/>
            <person name="Kohler A."/>
            <person name="Kuo A."/>
            <person name="Nagy L.G."/>
            <person name="Floudas D."/>
            <person name="Copeland A."/>
            <person name="Barry K.W."/>
            <person name="Cichocki N."/>
            <person name="Veneault-Fourrey C."/>
            <person name="LaButti K."/>
            <person name="Lindquist E.A."/>
            <person name="Lipzen A."/>
            <person name="Lundell T."/>
            <person name="Morin E."/>
            <person name="Murat C."/>
            <person name="Riley R."/>
            <person name="Ohm R."/>
            <person name="Sun H."/>
            <person name="Tunlid A."/>
            <person name="Henrissat B."/>
            <person name="Grigoriev I.V."/>
            <person name="Hibbett D.S."/>
            <person name="Martin F."/>
        </authorList>
    </citation>
    <scope>NUCLEOTIDE SEQUENCE [LARGE SCALE GENOMIC DNA]</scope>
    <source>
        <strain evidence="3">Zn</strain>
    </source>
</reference>
<feature type="non-terminal residue" evidence="2">
    <location>
        <position position="216"/>
    </location>
</feature>
<evidence type="ECO:0000313" key="3">
    <source>
        <dbReference type="Proteomes" id="UP000054321"/>
    </source>
</evidence>
<name>A0A0C3E027_OIDMZ</name>
<dbReference type="AlphaFoldDB" id="A0A0C3E027"/>
<sequence length="216" mass="24595">MALSPPHDGPTMTNTRSSTYLTKSTDTSSQTVTLQRTDAPEPIPEYPLLVVSNDSLPLSWPEQDVRDSSCNSGHSTKQLVNKTDQVPPMSSSPQVIPPPQQAQPEVQRLVFVLFRDIGVPDLENEILWEELREWTVSGFFDQISARHPLVYQSADLVIFESRWPKKYEFKLRSDDPQSSWRSFNRTIGALFEDARGTLQDDVIFHVWVKVLKTIPK</sequence>
<dbReference type="HOGENOM" id="CLU_1280416_0_0_1"/>
<keyword evidence="3" id="KW-1185">Reference proteome</keyword>
<proteinExistence type="predicted"/>